<feature type="chain" id="PRO_5023057661" evidence="2">
    <location>
        <begin position="23"/>
        <end position="247"/>
    </location>
</feature>
<keyword evidence="2" id="KW-0732">Signal</keyword>
<sequence length="247" mass="26615">MKKKVSIVVFFTVLLLAVGAFHYQGTKSTVTASDGEKDSSVAAGLEESTNEDSGQSEERDGEEPQPAEETASSDNDTTAPDDSSSSKRSKDGAPEGESSVSDETADQPDNKQAPEEPSPPHQDRIKFGDDTYIDVTDMEKFKELGAKAKKQGARLYGLENSDLFAFIKDGDPILLFSPGSASANIENLSVLKDFFSGFEEFQVADGMSTNIDVVAKTGAKVDVQFSDSRGYQVFKKDNSIIVGYGDY</sequence>
<feature type="region of interest" description="Disordered" evidence="1">
    <location>
        <begin position="29"/>
        <end position="127"/>
    </location>
</feature>
<organism evidence="3 4">
    <name type="scientific">Rossellomorea vietnamensis</name>
    <dbReference type="NCBI Taxonomy" id="218284"/>
    <lineage>
        <taxon>Bacteria</taxon>
        <taxon>Bacillati</taxon>
        <taxon>Bacillota</taxon>
        <taxon>Bacilli</taxon>
        <taxon>Bacillales</taxon>
        <taxon>Bacillaceae</taxon>
        <taxon>Rossellomorea</taxon>
    </lineage>
</organism>
<evidence type="ECO:0000256" key="1">
    <source>
        <dbReference type="SAM" id="MobiDB-lite"/>
    </source>
</evidence>
<evidence type="ECO:0000313" key="3">
    <source>
        <dbReference type="EMBL" id="TYR95895.1"/>
    </source>
</evidence>
<protein>
    <submittedName>
        <fullName evidence="3">Uncharacterized protein</fullName>
    </submittedName>
</protein>
<gene>
    <name evidence="3" type="ORF">FZC84_20915</name>
</gene>
<reference evidence="3 4" key="1">
    <citation type="submission" date="2019-08" db="EMBL/GenBank/DDBJ databases">
        <title>Bacillus genomes from the desert of Cuatro Cienegas, Coahuila.</title>
        <authorList>
            <person name="Olmedo-Alvarez G."/>
        </authorList>
    </citation>
    <scope>NUCLEOTIDE SEQUENCE [LARGE SCALE GENOMIC DNA]</scope>
    <source>
        <strain evidence="3 4">CH128b_4D</strain>
    </source>
</reference>
<name>A0A5D4M4A8_9BACI</name>
<comment type="caution">
    <text evidence="3">The sequence shown here is derived from an EMBL/GenBank/DDBJ whole genome shotgun (WGS) entry which is preliminary data.</text>
</comment>
<feature type="compositionally biased region" description="Basic and acidic residues" evidence="1">
    <location>
        <begin position="84"/>
        <end position="93"/>
    </location>
</feature>
<accession>A0A5D4M4A8</accession>
<evidence type="ECO:0000256" key="2">
    <source>
        <dbReference type="SAM" id="SignalP"/>
    </source>
</evidence>
<feature type="signal peptide" evidence="2">
    <location>
        <begin position="1"/>
        <end position="22"/>
    </location>
</feature>
<feature type="compositionally biased region" description="Polar residues" evidence="1">
    <location>
        <begin position="70"/>
        <end position="80"/>
    </location>
</feature>
<evidence type="ECO:0000313" key="4">
    <source>
        <dbReference type="Proteomes" id="UP000325182"/>
    </source>
</evidence>
<proteinExistence type="predicted"/>
<dbReference type="AlphaFoldDB" id="A0A5D4M4A8"/>
<dbReference type="Proteomes" id="UP000325182">
    <property type="component" value="Unassembled WGS sequence"/>
</dbReference>
<dbReference type="EMBL" id="VTEG01000027">
    <property type="protein sequence ID" value="TYR95895.1"/>
    <property type="molecule type" value="Genomic_DNA"/>
</dbReference>
<dbReference type="RefSeq" id="WP_148955130.1">
    <property type="nucleotide sequence ID" value="NZ_VTEG01000027.1"/>
</dbReference>